<dbReference type="AlphaFoldDB" id="A0A1I7JKK9"/>
<evidence type="ECO:0000313" key="2">
    <source>
        <dbReference type="Proteomes" id="UP000183508"/>
    </source>
</evidence>
<dbReference type="STRING" id="392015.SAMN05421543_110100"/>
<dbReference type="RefSeq" id="WP_074952563.1">
    <property type="nucleotide sequence ID" value="NZ_FPBV01000010.1"/>
</dbReference>
<dbReference type="Proteomes" id="UP000183508">
    <property type="component" value="Unassembled WGS sequence"/>
</dbReference>
<dbReference type="PANTHER" id="PTHR10443:SF12">
    <property type="entry name" value="DIPEPTIDASE"/>
    <property type="match status" value="1"/>
</dbReference>
<proteinExistence type="predicted"/>
<name>A0A1I7JKK9_9BACL</name>
<dbReference type="GO" id="GO:0006508">
    <property type="term" value="P:proteolysis"/>
    <property type="evidence" value="ECO:0007669"/>
    <property type="project" value="InterPro"/>
</dbReference>
<organism evidence="1 2">
    <name type="scientific">Alicyclobacillus macrosporangiidus</name>
    <dbReference type="NCBI Taxonomy" id="392015"/>
    <lineage>
        <taxon>Bacteria</taxon>
        <taxon>Bacillati</taxon>
        <taxon>Bacillota</taxon>
        <taxon>Bacilli</taxon>
        <taxon>Bacillales</taxon>
        <taxon>Alicyclobacillaceae</taxon>
        <taxon>Alicyclobacillus</taxon>
    </lineage>
</organism>
<dbReference type="InterPro" id="IPR008257">
    <property type="entry name" value="Pept_M19"/>
</dbReference>
<dbReference type="InterPro" id="IPR032466">
    <property type="entry name" value="Metal_Hydrolase"/>
</dbReference>
<dbReference type="GO" id="GO:0070573">
    <property type="term" value="F:metallodipeptidase activity"/>
    <property type="evidence" value="ECO:0007669"/>
    <property type="project" value="InterPro"/>
</dbReference>
<dbReference type="SUPFAM" id="SSF51556">
    <property type="entry name" value="Metallo-dependent hydrolases"/>
    <property type="match status" value="1"/>
</dbReference>
<sequence>MAGDIVNRGLRVFDLHSDLAADIAFRRACGERRVFARRHHPRLRQSGVQALIAALWVEPEYRANSVGRLLQLLGSLLADVRESADCVALVRDRTSMDKGLSEGKTALFLGVEGMTFVEQWPLLEVATGRPDPLETAIAADAHHGAGGDGGLQDSGCAVTVVDERLDERLRQSLDLLCAVGLRHAILVWGESNAIASGPGGLFRPGMRQGLTAFGRRVVQTLTARGAVVDLSHLDDASIDGVLDAVDGTVIASHSNARALCDVPRNLEDRHIREIGRRGGVIGLNSYPNFIDPGMPTLDRLVDHAVHIASLVGVEHVALGFDFTDYLPGDTFRVHPGAGLRRVEDVPRLMETFAKRGFSDGEIRQIAFDNAARVMTG</sequence>
<protein>
    <submittedName>
        <fullName evidence="1">Membrane dipeptidase</fullName>
    </submittedName>
</protein>
<dbReference type="PROSITE" id="PS51365">
    <property type="entry name" value="RENAL_DIPEPTIDASE_2"/>
    <property type="match status" value="1"/>
</dbReference>
<accession>A0A1I7JKK9</accession>
<dbReference type="EMBL" id="FPBV01000010">
    <property type="protein sequence ID" value="SFU85687.1"/>
    <property type="molecule type" value="Genomic_DNA"/>
</dbReference>
<reference evidence="2" key="1">
    <citation type="submission" date="2016-10" db="EMBL/GenBank/DDBJ databases">
        <authorList>
            <person name="Varghese N."/>
        </authorList>
    </citation>
    <scope>NUCLEOTIDE SEQUENCE [LARGE SCALE GENOMIC DNA]</scope>
    <source>
        <strain evidence="2">DSM 17980</strain>
    </source>
</reference>
<dbReference type="Pfam" id="PF01244">
    <property type="entry name" value="Peptidase_M19"/>
    <property type="match status" value="2"/>
</dbReference>
<dbReference type="PANTHER" id="PTHR10443">
    <property type="entry name" value="MICROSOMAL DIPEPTIDASE"/>
    <property type="match status" value="1"/>
</dbReference>
<dbReference type="Gene3D" id="3.20.20.140">
    <property type="entry name" value="Metal-dependent hydrolases"/>
    <property type="match status" value="1"/>
</dbReference>
<keyword evidence="2" id="KW-1185">Reference proteome</keyword>
<evidence type="ECO:0000313" key="1">
    <source>
        <dbReference type="EMBL" id="SFU85687.1"/>
    </source>
</evidence>
<gene>
    <name evidence="1" type="ORF">SAMN05421543_110100</name>
</gene>